<protein>
    <submittedName>
        <fullName evidence="1">Uncharacterized protein</fullName>
    </submittedName>
</protein>
<sequence>MSSNIDFDFKNEISIVLTLIGKHLENLSKRIKKEEIILKRRYNSDLNENINDPQIDRQEELIQETLKILHIQSIMIDKISNIQENYDNHLTVDLGETHLGYYE</sequence>
<reference evidence="1" key="1">
    <citation type="journal article" date="2020" name="Nature">
        <title>Giant virus diversity and host interactions through global metagenomics.</title>
        <authorList>
            <person name="Schulz F."/>
            <person name="Roux S."/>
            <person name="Paez-Espino D."/>
            <person name="Jungbluth S."/>
            <person name="Walsh D.A."/>
            <person name="Denef V.J."/>
            <person name="McMahon K.D."/>
            <person name="Konstantinidis K.T."/>
            <person name="Eloe-Fadrosh E.A."/>
            <person name="Kyrpides N.C."/>
            <person name="Woyke T."/>
        </authorList>
    </citation>
    <scope>NUCLEOTIDE SEQUENCE</scope>
    <source>
        <strain evidence="1">GVMAG-M-3300023174-182</strain>
    </source>
</reference>
<evidence type="ECO:0000313" key="1">
    <source>
        <dbReference type="EMBL" id="QHT15939.1"/>
    </source>
</evidence>
<dbReference type="AlphaFoldDB" id="A0A6C0DJ45"/>
<accession>A0A6C0DJ45</accession>
<proteinExistence type="predicted"/>
<dbReference type="EMBL" id="MN739614">
    <property type="protein sequence ID" value="QHT15939.1"/>
    <property type="molecule type" value="Genomic_DNA"/>
</dbReference>
<name>A0A6C0DJ45_9ZZZZ</name>
<organism evidence="1">
    <name type="scientific">viral metagenome</name>
    <dbReference type="NCBI Taxonomy" id="1070528"/>
    <lineage>
        <taxon>unclassified sequences</taxon>
        <taxon>metagenomes</taxon>
        <taxon>organismal metagenomes</taxon>
    </lineage>
</organism>